<dbReference type="Gene3D" id="1.10.45.10">
    <property type="entry name" value="Vanillyl-alcohol Oxidase, Chain A, domain 4"/>
    <property type="match status" value="1"/>
</dbReference>
<keyword evidence="4" id="KW-0560">Oxidoreductase</keyword>
<dbReference type="PROSITE" id="PS51387">
    <property type="entry name" value="FAD_PCMH"/>
    <property type="match status" value="1"/>
</dbReference>
<name>A0A3E0VGD8_9MICO</name>
<dbReference type="InterPro" id="IPR036318">
    <property type="entry name" value="FAD-bd_PCMH-like_sf"/>
</dbReference>
<dbReference type="Gene3D" id="3.30.465.10">
    <property type="match status" value="1"/>
</dbReference>
<reference evidence="6 7" key="1">
    <citation type="submission" date="2017-04" db="EMBL/GenBank/DDBJ databases">
        <title>Comparative genome analysis of Subtercola boreus.</title>
        <authorList>
            <person name="Cho Y.-J."/>
            <person name="Cho A."/>
            <person name="Kim O.-S."/>
            <person name="Lee J.-I."/>
        </authorList>
    </citation>
    <scope>NUCLEOTIDE SEQUENCE [LARGE SCALE GENOMIC DNA]</scope>
    <source>
        <strain evidence="6 7">K300</strain>
    </source>
</reference>
<evidence type="ECO:0000256" key="4">
    <source>
        <dbReference type="ARBA" id="ARBA00023002"/>
    </source>
</evidence>
<keyword evidence="3" id="KW-0274">FAD</keyword>
<organism evidence="6 7">
    <name type="scientific">Subtercola boreus</name>
    <dbReference type="NCBI Taxonomy" id="120213"/>
    <lineage>
        <taxon>Bacteria</taxon>
        <taxon>Bacillati</taxon>
        <taxon>Actinomycetota</taxon>
        <taxon>Actinomycetes</taxon>
        <taxon>Micrococcales</taxon>
        <taxon>Microbacteriaceae</taxon>
        <taxon>Subtercola</taxon>
    </lineage>
</organism>
<dbReference type="InterPro" id="IPR016171">
    <property type="entry name" value="Vanillyl_alc_oxidase_C-sub2"/>
</dbReference>
<dbReference type="GO" id="GO:0071949">
    <property type="term" value="F:FAD binding"/>
    <property type="evidence" value="ECO:0007669"/>
    <property type="project" value="InterPro"/>
</dbReference>
<keyword evidence="7" id="KW-1185">Reference proteome</keyword>
<keyword evidence="2" id="KW-0285">Flavoprotein</keyword>
<dbReference type="SUPFAM" id="SSF56176">
    <property type="entry name" value="FAD-binding/transporter-associated domain-like"/>
    <property type="match status" value="1"/>
</dbReference>
<protein>
    <recommendedName>
        <fullName evidence="5">FAD-binding PCMH-type domain-containing protein</fullName>
    </recommendedName>
</protein>
<dbReference type="InterPro" id="IPR016164">
    <property type="entry name" value="FAD-linked_Oxase-like_C"/>
</dbReference>
<comment type="cofactor">
    <cofactor evidence="1">
        <name>FAD</name>
        <dbReference type="ChEBI" id="CHEBI:57692"/>
    </cofactor>
</comment>
<dbReference type="Proteomes" id="UP000256486">
    <property type="component" value="Unassembled WGS sequence"/>
</dbReference>
<accession>A0A3E0VGD8</accession>
<dbReference type="InterPro" id="IPR016169">
    <property type="entry name" value="FAD-bd_PCMH_sub2"/>
</dbReference>
<dbReference type="Pfam" id="PF01565">
    <property type="entry name" value="FAD_binding_4"/>
    <property type="match status" value="1"/>
</dbReference>
<evidence type="ECO:0000313" key="6">
    <source>
        <dbReference type="EMBL" id="RFA08613.1"/>
    </source>
</evidence>
<dbReference type="FunFam" id="1.10.45.10:FF:000001">
    <property type="entry name" value="D-lactate dehydrogenase mitochondrial"/>
    <property type="match status" value="1"/>
</dbReference>
<dbReference type="PANTHER" id="PTHR42934">
    <property type="entry name" value="GLYCOLATE OXIDASE SUBUNIT GLCD"/>
    <property type="match status" value="1"/>
</dbReference>
<dbReference type="SUPFAM" id="SSF55103">
    <property type="entry name" value="FAD-linked oxidases, C-terminal domain"/>
    <property type="match status" value="1"/>
</dbReference>
<dbReference type="EMBL" id="NBWZ01000001">
    <property type="protein sequence ID" value="RFA08613.1"/>
    <property type="molecule type" value="Genomic_DNA"/>
</dbReference>
<sequence length="488" mass="50633">MPATAGSRRCGSVSEVPGAVPVPGTGQALAAAVARLRADGVGVVLTGAETTLPYARDRSGHDPGDVVFAVVVARSVADVQQVCRVSAEFGVPVIPRGAGTGYAGGAAATEGAIILSLGKLTAITGIDPDSGLCVVEPGVITSEISAAARAVGLRYAPDPASAAISTIGGNIATNAGGLCCVKYGVTRDSVLALDVVLAGGELIHTGHRSIKGVSGYDLTALFVGSEGTLGVVVGATLRLLPVPLGSVHTIAAFFETAEQATAASVDLFATGVRPSMLELIDGVHLSRIDDWRGSDFRARGAGLLLVQTDGLAAAAEAALLRDVLVRSGGEIEVTDDARRTDELLDIRRWTSQDQAPRPEITLNEDFAVPRHRLVEMVRLIEATSARFGVVITILAHIGDGNLHANLRIPRSELGPDGALPERAWLAADAMIAGALEFGGTITGEHGIGMLKRRWLRTELGDVQYGLQRSLKTLFDPQHLLNPGKVFLD</sequence>
<dbReference type="InterPro" id="IPR004113">
    <property type="entry name" value="FAD-bd_oxidored_4_C"/>
</dbReference>
<proteinExistence type="predicted"/>
<evidence type="ECO:0000313" key="7">
    <source>
        <dbReference type="Proteomes" id="UP000256486"/>
    </source>
</evidence>
<evidence type="ECO:0000256" key="3">
    <source>
        <dbReference type="ARBA" id="ARBA00022827"/>
    </source>
</evidence>
<dbReference type="InterPro" id="IPR006094">
    <property type="entry name" value="Oxid_FAD_bind_N"/>
</dbReference>
<dbReference type="OrthoDB" id="9811557at2"/>
<evidence type="ECO:0000259" key="5">
    <source>
        <dbReference type="PROSITE" id="PS51387"/>
    </source>
</evidence>
<dbReference type="InterPro" id="IPR016166">
    <property type="entry name" value="FAD-bd_PCMH"/>
</dbReference>
<dbReference type="PANTHER" id="PTHR42934:SF2">
    <property type="entry name" value="GLYCOLATE OXIDASE SUBUNIT GLCD"/>
    <property type="match status" value="1"/>
</dbReference>
<gene>
    <name evidence="6" type="ORF">B7R54_04745</name>
</gene>
<dbReference type="InterPro" id="IPR051914">
    <property type="entry name" value="FAD-linked_OxidoTrans_Type4"/>
</dbReference>
<dbReference type="GO" id="GO:0016491">
    <property type="term" value="F:oxidoreductase activity"/>
    <property type="evidence" value="ECO:0007669"/>
    <property type="project" value="UniProtKB-KW"/>
</dbReference>
<evidence type="ECO:0000256" key="1">
    <source>
        <dbReference type="ARBA" id="ARBA00001974"/>
    </source>
</evidence>
<evidence type="ECO:0000256" key="2">
    <source>
        <dbReference type="ARBA" id="ARBA00022630"/>
    </source>
</evidence>
<dbReference type="AlphaFoldDB" id="A0A3E0VGD8"/>
<dbReference type="Gene3D" id="3.30.70.2740">
    <property type="match status" value="1"/>
</dbReference>
<dbReference type="Pfam" id="PF02913">
    <property type="entry name" value="FAD-oxidase_C"/>
    <property type="match status" value="1"/>
</dbReference>
<comment type="caution">
    <text evidence="6">The sequence shown here is derived from an EMBL/GenBank/DDBJ whole genome shotgun (WGS) entry which is preliminary data.</text>
</comment>
<feature type="domain" description="FAD-binding PCMH-type" evidence="5">
    <location>
        <begin position="59"/>
        <end position="242"/>
    </location>
</feature>